<name>A0A6I4W9I8_9ACTN</name>
<dbReference type="AlphaFoldDB" id="A0A6I4W9I8"/>
<keyword evidence="2" id="KW-1185">Reference proteome</keyword>
<dbReference type="RefSeq" id="WP_161103093.1">
    <property type="nucleotide sequence ID" value="NZ_JBHLYI010000001.1"/>
</dbReference>
<proteinExistence type="predicted"/>
<dbReference type="Proteomes" id="UP000431901">
    <property type="component" value="Unassembled WGS sequence"/>
</dbReference>
<dbReference type="OrthoDB" id="3480177at2"/>
<accession>A0A6I4W9I8</accession>
<reference evidence="1 2" key="1">
    <citation type="submission" date="2019-12" db="EMBL/GenBank/DDBJ databases">
        <title>Nocardia macrotermitis sp. nov. and Nocardia aurantia sp. nov., isolated from the gut of the fungus growing-termite Macrotermes natalensis.</title>
        <authorList>
            <person name="Christine B."/>
            <person name="Rene B."/>
        </authorList>
    </citation>
    <scope>NUCLEOTIDE SEQUENCE [LARGE SCALE GENOMIC DNA]</scope>
    <source>
        <strain evidence="1 2">DSM 102126</strain>
    </source>
</reference>
<organism evidence="1 2">
    <name type="scientific">Actinomadura rayongensis</name>
    <dbReference type="NCBI Taxonomy" id="1429076"/>
    <lineage>
        <taxon>Bacteria</taxon>
        <taxon>Bacillati</taxon>
        <taxon>Actinomycetota</taxon>
        <taxon>Actinomycetes</taxon>
        <taxon>Streptosporangiales</taxon>
        <taxon>Thermomonosporaceae</taxon>
        <taxon>Actinomadura</taxon>
    </lineage>
</organism>
<comment type="caution">
    <text evidence="1">The sequence shown here is derived from an EMBL/GenBank/DDBJ whole genome shotgun (WGS) entry which is preliminary data.</text>
</comment>
<gene>
    <name evidence="1" type="ORF">GQ466_12890</name>
</gene>
<protein>
    <submittedName>
        <fullName evidence="1">Uncharacterized protein</fullName>
    </submittedName>
</protein>
<evidence type="ECO:0000313" key="1">
    <source>
        <dbReference type="EMBL" id="MXQ64935.1"/>
    </source>
</evidence>
<evidence type="ECO:0000313" key="2">
    <source>
        <dbReference type="Proteomes" id="UP000431901"/>
    </source>
</evidence>
<sequence>MDHYVRYFSRHTGTEIPDALVTAHLGLNATERAVAALGLTDDGALDEAINAGVALAKARTVAWPPGGDVESAGERRDKAASIADLVMVVSRTLLTTANKVTDPADRIACFQSVQHAGRLQTILRRRQ</sequence>
<dbReference type="EMBL" id="WUTW01000002">
    <property type="protein sequence ID" value="MXQ64935.1"/>
    <property type="molecule type" value="Genomic_DNA"/>
</dbReference>